<protein>
    <submittedName>
        <fullName evidence="3">Tripartite tricarboxylate transporter substrate binding protein</fullName>
    </submittedName>
</protein>
<accession>A0ABT1XCC9</accession>
<dbReference type="PANTHER" id="PTHR42928:SF5">
    <property type="entry name" value="BLR1237 PROTEIN"/>
    <property type="match status" value="1"/>
</dbReference>
<dbReference type="PANTHER" id="PTHR42928">
    <property type="entry name" value="TRICARBOXYLATE-BINDING PROTEIN"/>
    <property type="match status" value="1"/>
</dbReference>
<feature type="chain" id="PRO_5045840248" evidence="2">
    <location>
        <begin position="24"/>
        <end position="324"/>
    </location>
</feature>
<keyword evidence="2" id="KW-0732">Signal</keyword>
<dbReference type="CDD" id="cd07012">
    <property type="entry name" value="PBP2_Bug_TTT"/>
    <property type="match status" value="1"/>
</dbReference>
<evidence type="ECO:0000256" key="2">
    <source>
        <dbReference type="SAM" id="SignalP"/>
    </source>
</evidence>
<name>A0ABT1XCC9_9PROT</name>
<dbReference type="RefSeq" id="WP_257719237.1">
    <property type="nucleotide sequence ID" value="NZ_JANJOU010000037.1"/>
</dbReference>
<evidence type="ECO:0000313" key="3">
    <source>
        <dbReference type="EMBL" id="MCR0985589.1"/>
    </source>
</evidence>
<sequence length="324" mass="33832">MTIPRRPLLGLALAAPLAARARAQTAFPSRPIRFILPFPPGGAIDVIARLLAERMSPALGQPLVTENRPGAVGTIGADLVAKAPPDGHTIMLTINSTVTSSAALYPSLPFDPMTAFTPIGMAVHASILLTAPKAAPFSDAPGFIAWAKALGRPVNYGSWGNGSAAHLFGEVLHQDHGVPMEHIPYRGEAAAITEMLGGRIDVSFATPVSVLSHIQSGAVKGLAMTGPARSSSMPELTTFAEQGVAGLDLATFDAVWGPAGIPKPVVDRINAVMNDALRVPAVQARLKEIGHTPAPGTPEELGRLVREVTPRWHALIRKAGVTVT</sequence>
<feature type="signal peptide" evidence="2">
    <location>
        <begin position="1"/>
        <end position="23"/>
    </location>
</feature>
<evidence type="ECO:0000313" key="4">
    <source>
        <dbReference type="Proteomes" id="UP001524642"/>
    </source>
</evidence>
<dbReference type="InterPro" id="IPR042100">
    <property type="entry name" value="Bug_dom1"/>
</dbReference>
<dbReference type="PIRSF" id="PIRSF017082">
    <property type="entry name" value="YflP"/>
    <property type="match status" value="1"/>
</dbReference>
<dbReference type="Proteomes" id="UP001524642">
    <property type="component" value="Unassembled WGS sequence"/>
</dbReference>
<proteinExistence type="inferred from homology"/>
<dbReference type="Gene3D" id="3.40.190.150">
    <property type="entry name" value="Bordetella uptake gene, domain 1"/>
    <property type="match status" value="1"/>
</dbReference>
<dbReference type="SUPFAM" id="SSF53850">
    <property type="entry name" value="Periplasmic binding protein-like II"/>
    <property type="match status" value="1"/>
</dbReference>
<evidence type="ECO:0000256" key="1">
    <source>
        <dbReference type="ARBA" id="ARBA00006987"/>
    </source>
</evidence>
<comment type="caution">
    <text evidence="3">The sequence shown here is derived from an EMBL/GenBank/DDBJ whole genome shotgun (WGS) entry which is preliminary data.</text>
</comment>
<gene>
    <name evidence="3" type="ORF">NRP21_26405</name>
</gene>
<dbReference type="InterPro" id="IPR005064">
    <property type="entry name" value="BUG"/>
</dbReference>
<comment type="similarity">
    <text evidence="1">Belongs to the UPF0065 (bug) family.</text>
</comment>
<dbReference type="Pfam" id="PF03401">
    <property type="entry name" value="TctC"/>
    <property type="match status" value="1"/>
</dbReference>
<dbReference type="EMBL" id="JANJOU010000037">
    <property type="protein sequence ID" value="MCR0985589.1"/>
    <property type="molecule type" value="Genomic_DNA"/>
</dbReference>
<dbReference type="Gene3D" id="3.40.190.10">
    <property type="entry name" value="Periplasmic binding protein-like II"/>
    <property type="match status" value="1"/>
</dbReference>
<organism evidence="3 4">
    <name type="scientific">Roseomonas populi</name>
    <dbReference type="NCBI Taxonomy" id="3121582"/>
    <lineage>
        <taxon>Bacteria</taxon>
        <taxon>Pseudomonadati</taxon>
        <taxon>Pseudomonadota</taxon>
        <taxon>Alphaproteobacteria</taxon>
        <taxon>Acetobacterales</taxon>
        <taxon>Roseomonadaceae</taxon>
        <taxon>Roseomonas</taxon>
    </lineage>
</organism>
<reference evidence="3 4" key="1">
    <citation type="submission" date="2022-06" db="EMBL/GenBank/DDBJ databases">
        <title>Roseomonas CN29.</title>
        <authorList>
            <person name="Cheng Y."/>
            <person name="He X."/>
        </authorList>
    </citation>
    <scope>NUCLEOTIDE SEQUENCE [LARGE SCALE GENOMIC DNA]</scope>
    <source>
        <strain evidence="3 4">CN29</strain>
    </source>
</reference>
<keyword evidence="4" id="KW-1185">Reference proteome</keyword>